<dbReference type="InParanoid" id="A0A251VMP8"/>
<name>A0A251VMP8_HELAN</name>
<evidence type="ECO:0000313" key="4">
    <source>
        <dbReference type="Proteomes" id="UP000215914"/>
    </source>
</evidence>
<dbReference type="PANTHER" id="PTHR47778:SF2">
    <property type="entry name" value="GLYCOSYL TRANSFERASE FAMILY 1 DOMAIN-CONTAINING PROTEIN"/>
    <property type="match status" value="1"/>
</dbReference>
<dbReference type="InterPro" id="IPR001296">
    <property type="entry name" value="Glyco_trans_1"/>
</dbReference>
<dbReference type="Pfam" id="PF00534">
    <property type="entry name" value="Glycos_transf_1"/>
    <property type="match status" value="1"/>
</dbReference>
<keyword evidence="1" id="KW-0328">Glycosyltransferase</keyword>
<keyword evidence="3" id="KW-0808">Transferase</keyword>
<evidence type="ECO:0000259" key="2">
    <source>
        <dbReference type="Pfam" id="PF00534"/>
    </source>
</evidence>
<dbReference type="PANTHER" id="PTHR47778">
    <property type="entry name" value="BNAA05G14870D PROTEIN"/>
    <property type="match status" value="1"/>
</dbReference>
<accession>A0A251VMP8</accession>
<protein>
    <submittedName>
        <fullName evidence="3">Putative glycosyl transferase, family 1</fullName>
    </submittedName>
</protein>
<reference evidence="4" key="1">
    <citation type="journal article" date="2017" name="Nature">
        <title>The sunflower genome provides insights into oil metabolism, flowering and Asterid evolution.</title>
        <authorList>
            <person name="Badouin H."/>
            <person name="Gouzy J."/>
            <person name="Grassa C.J."/>
            <person name="Murat F."/>
            <person name="Staton S.E."/>
            <person name="Cottret L."/>
            <person name="Lelandais-Briere C."/>
            <person name="Owens G.L."/>
            <person name="Carrere S."/>
            <person name="Mayjonade B."/>
            <person name="Legrand L."/>
            <person name="Gill N."/>
            <person name="Kane N.C."/>
            <person name="Bowers J.E."/>
            <person name="Hubner S."/>
            <person name="Bellec A."/>
            <person name="Berard A."/>
            <person name="Berges H."/>
            <person name="Blanchet N."/>
            <person name="Boniface M.C."/>
            <person name="Brunel D."/>
            <person name="Catrice O."/>
            <person name="Chaidir N."/>
            <person name="Claudel C."/>
            <person name="Donnadieu C."/>
            <person name="Faraut T."/>
            <person name="Fievet G."/>
            <person name="Helmstetter N."/>
            <person name="King M."/>
            <person name="Knapp S.J."/>
            <person name="Lai Z."/>
            <person name="Le Paslier M.C."/>
            <person name="Lippi Y."/>
            <person name="Lorenzon L."/>
            <person name="Mandel J.R."/>
            <person name="Marage G."/>
            <person name="Marchand G."/>
            <person name="Marquand E."/>
            <person name="Bret-Mestries E."/>
            <person name="Morien E."/>
            <person name="Nambeesan S."/>
            <person name="Nguyen T."/>
            <person name="Pegot-Espagnet P."/>
            <person name="Pouilly N."/>
            <person name="Raftis F."/>
            <person name="Sallet E."/>
            <person name="Schiex T."/>
            <person name="Thomas J."/>
            <person name="Vandecasteele C."/>
            <person name="Vares D."/>
            <person name="Vear F."/>
            <person name="Vautrin S."/>
            <person name="Crespi M."/>
            <person name="Mangin B."/>
            <person name="Burke J.M."/>
            <person name="Salse J."/>
            <person name="Munos S."/>
            <person name="Vincourt P."/>
            <person name="Rieseberg L.H."/>
            <person name="Langlade N.B."/>
        </authorList>
    </citation>
    <scope>NUCLEOTIDE SEQUENCE [LARGE SCALE GENOMIC DNA]</scope>
    <source>
        <strain evidence="4">cv. SF193</strain>
    </source>
</reference>
<dbReference type="AlphaFoldDB" id="A0A251VMP8"/>
<dbReference type="CDD" id="cd03801">
    <property type="entry name" value="GT4_PimA-like"/>
    <property type="match status" value="1"/>
</dbReference>
<organism evidence="3 4">
    <name type="scientific">Helianthus annuus</name>
    <name type="common">Common sunflower</name>
    <dbReference type="NCBI Taxonomy" id="4232"/>
    <lineage>
        <taxon>Eukaryota</taxon>
        <taxon>Viridiplantae</taxon>
        <taxon>Streptophyta</taxon>
        <taxon>Embryophyta</taxon>
        <taxon>Tracheophyta</taxon>
        <taxon>Spermatophyta</taxon>
        <taxon>Magnoliopsida</taxon>
        <taxon>eudicotyledons</taxon>
        <taxon>Gunneridae</taxon>
        <taxon>Pentapetalae</taxon>
        <taxon>asterids</taxon>
        <taxon>campanulids</taxon>
        <taxon>Asterales</taxon>
        <taxon>Asteraceae</taxon>
        <taxon>Asteroideae</taxon>
        <taxon>Heliantheae alliance</taxon>
        <taxon>Heliantheae</taxon>
        <taxon>Helianthus</taxon>
    </lineage>
</organism>
<dbReference type="EMBL" id="CM007890">
    <property type="protein sequence ID" value="OTG36423.1"/>
    <property type="molecule type" value="Genomic_DNA"/>
</dbReference>
<dbReference type="GO" id="GO:0016757">
    <property type="term" value="F:glycosyltransferase activity"/>
    <property type="evidence" value="ECO:0007669"/>
    <property type="project" value="UniProtKB-KW"/>
</dbReference>
<dbReference type="Gene3D" id="3.40.50.2000">
    <property type="entry name" value="Glycogen Phosphorylase B"/>
    <property type="match status" value="1"/>
</dbReference>
<sequence>MLEKKLLSRKSVREEMGLKDSDMLAMALSSINPAKGHLLLLETVHMATNKMPAGTADDVESLKKKLRGTNKMPSGTVDDVESFKKKLRGSEEKKVKDVKLLSDLVGSKSNKTRKYVCALWLDSTPNHDYAILLDSTIGQVLEGFWCTYPGLRVETLGCDSKPSHDNSRRTSGTRDRQGLDLRLHDLDSRLDSRPLRLRLLTGTTRDQKMMTRDLLVATRDRVFSSRDRLVSTGLPTLVIGPQCYNTVAGSWSVTPSSGWYSAGGIWGCDNLCYKFPGIGETFGRVTIEAMAFGIPVLGTDAGGTKETVEHNVTGLLHPIGHPGTPVLSKHLRYLLKNPSERQRLGLEGREKVKKMYFEKAHKAF</sequence>
<gene>
    <name evidence="3" type="ORF">HannXRQ_Chr01g0007451</name>
</gene>
<dbReference type="SUPFAM" id="SSF53756">
    <property type="entry name" value="UDP-Glycosyltransferase/glycogen phosphorylase"/>
    <property type="match status" value="1"/>
</dbReference>
<dbReference type="Proteomes" id="UP000215914">
    <property type="component" value="Chromosome 1"/>
</dbReference>
<dbReference type="STRING" id="4232.A0A251VMP8"/>
<feature type="domain" description="Glycosyl transferase family 1" evidence="2">
    <location>
        <begin position="275"/>
        <end position="350"/>
    </location>
</feature>
<proteinExistence type="predicted"/>
<evidence type="ECO:0000256" key="1">
    <source>
        <dbReference type="ARBA" id="ARBA00022676"/>
    </source>
</evidence>
<keyword evidence="4" id="KW-1185">Reference proteome</keyword>
<evidence type="ECO:0000313" key="3">
    <source>
        <dbReference type="EMBL" id="OTG36423.1"/>
    </source>
</evidence>